<dbReference type="RefSeq" id="WP_407882457.1">
    <property type="nucleotide sequence ID" value="NZ_BQXO01000001.1"/>
</dbReference>
<comment type="caution">
    <text evidence="1">The sequence shown here is derived from an EMBL/GenBank/DDBJ whole genome shotgun (WGS) entry which is preliminary data.</text>
</comment>
<keyword evidence="2" id="KW-1185">Reference proteome</keyword>
<sequence>MKNLSLKFTTAAGKNVHLTIRNVNQNLSQEVVRAAMQDMIDAQLITDKKGIQQYTKALSAQYVETTNTPIFDAEPAPIVANN</sequence>
<dbReference type="InterPro" id="IPR021321">
    <property type="entry name" value="DUF2922"/>
</dbReference>
<evidence type="ECO:0000313" key="2">
    <source>
        <dbReference type="Proteomes" id="UP001628078"/>
    </source>
</evidence>
<organism evidence="1 2">
    <name type="scientific">Furfurilactobacillus curtus</name>
    <dbReference type="NCBI Taxonomy" id="1746200"/>
    <lineage>
        <taxon>Bacteria</taxon>
        <taxon>Bacillati</taxon>
        <taxon>Bacillota</taxon>
        <taxon>Bacilli</taxon>
        <taxon>Lactobacillales</taxon>
        <taxon>Lactobacillaceae</taxon>
        <taxon>Furfurilactobacillus</taxon>
    </lineage>
</organism>
<proteinExistence type="predicted"/>
<name>A0ABQ5JPG8_9LACO</name>
<protein>
    <recommendedName>
        <fullName evidence="3">DUF2922 domain-containing protein</fullName>
    </recommendedName>
</protein>
<dbReference type="EMBL" id="BQXO01000001">
    <property type="protein sequence ID" value="GKT05204.1"/>
    <property type="molecule type" value="Genomic_DNA"/>
</dbReference>
<accession>A0ABQ5JPG8</accession>
<dbReference type="Pfam" id="PF11148">
    <property type="entry name" value="DUF2922"/>
    <property type="match status" value="1"/>
</dbReference>
<gene>
    <name evidence="1" type="ORF">JCM31185_04930</name>
</gene>
<evidence type="ECO:0008006" key="3">
    <source>
        <dbReference type="Google" id="ProtNLM"/>
    </source>
</evidence>
<dbReference type="Proteomes" id="UP001628078">
    <property type="component" value="Unassembled WGS sequence"/>
</dbReference>
<reference evidence="1 2" key="1">
    <citation type="submission" date="2022-03" db="EMBL/GenBank/DDBJ databases">
        <title>Draft genome sequence of Furfurilactobacillus curtus JCM 31185.</title>
        <authorList>
            <person name="Suzuki S."/>
            <person name="Endo A."/>
            <person name="Kajikawa A."/>
        </authorList>
    </citation>
    <scope>NUCLEOTIDE SEQUENCE [LARGE SCALE GENOMIC DNA]</scope>
    <source>
        <strain evidence="1 2">JCM 31185</strain>
    </source>
</reference>
<evidence type="ECO:0000313" key="1">
    <source>
        <dbReference type="EMBL" id="GKT05204.1"/>
    </source>
</evidence>